<evidence type="ECO:0000313" key="2">
    <source>
        <dbReference type="EMBL" id="QNO52261.1"/>
    </source>
</evidence>
<organism evidence="2">
    <name type="scientific">Candidatus Methanophagaceae archaeon ANME-1 ERB6</name>
    <dbReference type="NCBI Taxonomy" id="2759912"/>
    <lineage>
        <taxon>Archaea</taxon>
        <taxon>Methanobacteriati</taxon>
        <taxon>Methanobacteriota</taxon>
        <taxon>Stenosarchaea group</taxon>
        <taxon>Methanomicrobia</taxon>
        <taxon>Candidatus Methanophagales</taxon>
        <taxon>Candidatus Methanophagaceae</taxon>
    </lineage>
</organism>
<sequence>MAENNKEVWFPTRLWIIGKKFDYIKFLLLFVKPTIEELKELKLIKRWYFLFYEDHINFMVRINEKQENRDKIIENKIKPIIYKNIEGIKDFMNENKSPNPEHPSDFGGEVDIYGKDGWEIVQKFFECGSEFALCKADPTKEKIVPSTGDGFNEEKLVHCFLNQTRVHYEQEFCFYIKRLVEVSWKAGYEISEIKLRHLA</sequence>
<proteinExistence type="predicted"/>
<dbReference type="AlphaFoldDB" id="A0A7G9YW77"/>
<feature type="domain" description="Thiopeptide-type bacteriocin biosynthesis" evidence="1">
    <location>
        <begin position="26"/>
        <end position="134"/>
    </location>
</feature>
<dbReference type="InterPro" id="IPR023809">
    <property type="entry name" value="Thiopep_bacteriocin_synth_dom"/>
</dbReference>
<gene>
    <name evidence="2" type="ORF">BPDGFPMF_00020</name>
</gene>
<dbReference type="Pfam" id="PF14028">
    <property type="entry name" value="Lant_dehydr_C"/>
    <property type="match status" value="1"/>
</dbReference>
<evidence type="ECO:0000259" key="1">
    <source>
        <dbReference type="Pfam" id="PF14028"/>
    </source>
</evidence>
<reference evidence="2" key="1">
    <citation type="submission" date="2020-06" db="EMBL/GenBank/DDBJ databases">
        <title>Unique genomic features of the anaerobic methanotrophic archaea.</title>
        <authorList>
            <person name="Chadwick G.L."/>
            <person name="Skennerton C.T."/>
            <person name="Laso-Perez R."/>
            <person name="Leu A.O."/>
            <person name="Speth D.R."/>
            <person name="Yu H."/>
            <person name="Morgan-Lang C."/>
            <person name="Hatzenpichler R."/>
            <person name="Goudeau D."/>
            <person name="Malmstrom R."/>
            <person name="Brazelton W.J."/>
            <person name="Woyke T."/>
            <person name="Hallam S.J."/>
            <person name="Tyson G.W."/>
            <person name="Wegener G."/>
            <person name="Boetius A."/>
            <person name="Orphan V."/>
        </authorList>
    </citation>
    <scope>NUCLEOTIDE SEQUENCE</scope>
</reference>
<protein>
    <recommendedName>
        <fullName evidence="1">Thiopeptide-type bacteriocin biosynthesis domain-containing protein</fullName>
    </recommendedName>
</protein>
<dbReference type="EMBL" id="MT631505">
    <property type="protein sequence ID" value="QNO52261.1"/>
    <property type="molecule type" value="Genomic_DNA"/>
</dbReference>
<accession>A0A7G9YW77</accession>
<name>A0A7G9YW77_9EURY</name>